<gene>
    <name evidence="1" type="ORF">G3M56_000890</name>
</gene>
<evidence type="ECO:0000313" key="1">
    <source>
        <dbReference type="EMBL" id="QQL45175.1"/>
    </source>
</evidence>
<dbReference type="PANTHER" id="PTHR40940:SF2">
    <property type="entry name" value="BATD"/>
    <property type="match status" value="1"/>
</dbReference>
<sequence length="557" mass="61047">MTNTIPSITRLLAWVAAVIWCATLTAIANPNDPEPKAELLFMPEGLTVNQRGYLRIRIPDARPVTYPEIPSIPGLNIRRIREGQSFTNGQSSYDFLYQVTAMNPVATELPPIKTQTRDGDYWTPRKPLKVRSNDHLEKLAANDAQVFLDVWTPTTPVYQRQSFPMEIALYTTTEGDFELPNTPPTFRHEGFSVGRIERGVSGISLINGKQFNYTVFNTTVTPVHAGTLTLEAPSMDLALVTHRASGFFAQRDTTPLTATGADHSFEVKELPPAPPEFCGAVGRYTMNANLIHTPTNAGDAVELELLVRGDGDPEFVTEPKIQDPEGAWKTYNMGASRTVMRDGSVVFNKVLRPTKPTTTLPSFEFGYFNPDEEEYVTLSTDELELPWDINQFPDLNAPAPVPATTPGIPPQPKVLAFPSLESPSWVTPGQPIGQGALIATNVVGAGAAAALIAMAIRRRPRPDTGAHMTRSEALQHLRTAGGNGSLAERLHALITVHDALDSPPTDTENWALLRNVHDRLTYNTQDGTPPSQEEQQRAAAALPAAIAELKRETRHLS</sequence>
<protein>
    <submittedName>
        <fullName evidence="1">BatD family protein</fullName>
    </submittedName>
</protein>
<proteinExistence type="predicted"/>
<keyword evidence="2" id="KW-1185">Reference proteome</keyword>
<dbReference type="AlphaFoldDB" id="A0A6B3LH18"/>
<dbReference type="InterPro" id="IPR025738">
    <property type="entry name" value="BatD"/>
</dbReference>
<organism evidence="1 2">
    <name type="scientific">Sulfuriroseicoccus oceanibius</name>
    <dbReference type="NCBI Taxonomy" id="2707525"/>
    <lineage>
        <taxon>Bacteria</taxon>
        <taxon>Pseudomonadati</taxon>
        <taxon>Verrucomicrobiota</taxon>
        <taxon>Verrucomicrobiia</taxon>
        <taxon>Verrucomicrobiales</taxon>
        <taxon>Verrucomicrobiaceae</taxon>
        <taxon>Sulfuriroseicoccus</taxon>
    </lineage>
</organism>
<accession>A0A6B3LH18</accession>
<name>A0A6B3LH18_9BACT</name>
<dbReference type="RefSeq" id="WP_164365704.1">
    <property type="nucleotide sequence ID" value="NZ_CP066776.1"/>
</dbReference>
<dbReference type="PANTHER" id="PTHR40940">
    <property type="entry name" value="PROTEIN BATD-RELATED"/>
    <property type="match status" value="1"/>
</dbReference>
<dbReference type="EMBL" id="CP066776">
    <property type="protein sequence ID" value="QQL45175.1"/>
    <property type="molecule type" value="Genomic_DNA"/>
</dbReference>
<dbReference type="KEGG" id="soa:G3M56_000890"/>
<dbReference type="Proteomes" id="UP000475117">
    <property type="component" value="Chromosome"/>
</dbReference>
<evidence type="ECO:0000313" key="2">
    <source>
        <dbReference type="Proteomes" id="UP000475117"/>
    </source>
</evidence>
<reference evidence="1 2" key="1">
    <citation type="submission" date="2020-12" db="EMBL/GenBank/DDBJ databases">
        <title>Sulforoseuscoccus oceanibium gen. nov., sp. nov., a representative of the phylum Verrucomicrobia with special cytoplasmic membrane, and proposal of Sulforoseuscoccusaceae fam. nov.</title>
        <authorList>
            <person name="Xi F."/>
        </authorList>
    </citation>
    <scope>NUCLEOTIDE SEQUENCE [LARGE SCALE GENOMIC DNA]</scope>
    <source>
        <strain evidence="1 2">T37</strain>
    </source>
</reference>